<proteinExistence type="predicted"/>
<accession>A0ACD3SMI8</accession>
<name>A0ACD3SMI8_9BURK</name>
<keyword evidence="2" id="KW-1185">Reference proteome</keyword>
<comment type="caution">
    <text evidence="1">The sequence shown here is derived from an EMBL/GenBank/DDBJ whole genome shotgun (WGS) entry which is preliminary data.</text>
</comment>
<protein>
    <submittedName>
        <fullName evidence="1">Oxidoreductase</fullName>
    </submittedName>
</protein>
<dbReference type="Proteomes" id="UP000004277">
    <property type="component" value="Unassembled WGS sequence"/>
</dbReference>
<reference evidence="1" key="1">
    <citation type="submission" date="2019-05" db="EMBL/GenBank/DDBJ databases">
        <title>Revised genome assembly of Burkholderiaceae (previously Ralstonia) sp. PBA.</title>
        <authorList>
            <person name="Gan H.M."/>
        </authorList>
    </citation>
    <scope>NUCLEOTIDE SEQUENCE</scope>
    <source>
        <strain evidence="1">PBA</strain>
    </source>
</reference>
<sequence>MTQLALSIDLERCTGCKSCEAACKQVNGLGPQEYRNKVLWLGAPDVPQLDFLTVTCQQCERPACVRACPVAPKALSKDPVTGVVSVNEARCTGCGECVLACPYGAMGYDPVDHHAVKCDLCAPRRARGDGPACASVCPTRAITFGARDALLEAAASQGKPVRDHDHFLQGPATLYLDRKPAPQVMMPDAIPVAAPATATNEAITPARVPDRLAHTLQPAILNDHRPRARLSGTDTAFPYRHDNSAAPERVTPGGCHICFNGCTVKFHHRDGQIVNILGNTDDPVFQGRICPKSQMTLQLYRNRGRLTHPLKRVGPRGSGRFERIGWDQALDEIAARLHAVRDQHGSEALAIHMGTRTGVLNIMGYMRLFAQLWGTPNVLTTEPLCDAGKVVALELTLGSTNLGNIYTPDDIGSAQLYVYFGDNQAETRPVNFGMLNDWRLRNGARLVVADPRLTPTASKADVWLPIRPGTDMALGLALIHEIFVTNQHDAAFCADWVLGWERWRESILTLGYSPEWAAAVTGLDAARIRALAAEIATADGCMIYASRGVNQHSNSLQTNRVLMFLAAITGNWGRKGGGYFNVAAEPDWQTVPVPDARRATMTRPAMGRSPVAWLDGMLHAQPYPIRALITGNNPAAQWPGGAKVREALEALDLIVHVELFQNATSALADYVLPAATGIEKGGISRLSEDRRIVWNDKLIEPPGEARSDHWFWIELGKRLGYDDVLQERYKDPGTFWDEVFRPATPDLHGATLKRLRGLPHRWVRTPVAHEDAPEAGTLYLDGSTAFGQPAGKRFPTPSGKLEFWTESLEAKFRALGLSALPEFYTEAEQLVPLPWLPAGCLTDGDGEITTSPFFHAPALAPVVDIAQPDDSGTPGTCLRDAGYDTELVTGRPAAPHFHSWTHYFWQAQEMWPELYCQMHPDKAAAIGVRDGERVRIDTPRGSVEARAWVTTGIRRESVFVPIGWDQTQPFHPAASVNMLTEGKLDPASQQSNLKLHLCKVRAVAGT</sequence>
<dbReference type="EMBL" id="AKCV02000024">
    <property type="protein sequence ID" value="TMS57353.1"/>
    <property type="molecule type" value="Genomic_DNA"/>
</dbReference>
<evidence type="ECO:0000313" key="1">
    <source>
        <dbReference type="EMBL" id="TMS57353.1"/>
    </source>
</evidence>
<gene>
    <name evidence="1" type="ORF">MW7_013055</name>
</gene>
<evidence type="ECO:0000313" key="2">
    <source>
        <dbReference type="Proteomes" id="UP000004277"/>
    </source>
</evidence>
<organism evidence="1 2">
    <name type="scientific">Imbroritus primus</name>
    <dbReference type="NCBI Taxonomy" id="3058603"/>
    <lineage>
        <taxon>Bacteria</taxon>
        <taxon>Pseudomonadati</taxon>
        <taxon>Pseudomonadota</taxon>
        <taxon>Betaproteobacteria</taxon>
        <taxon>Burkholderiales</taxon>
        <taxon>Burkholderiaceae</taxon>
        <taxon>Imbroritus</taxon>
    </lineage>
</organism>